<evidence type="ECO:0000313" key="1">
    <source>
        <dbReference type="EMBL" id="RMT73170.1"/>
    </source>
</evidence>
<dbReference type="AlphaFoldDB" id="A0A3M5NL48"/>
<evidence type="ECO:0000313" key="2">
    <source>
        <dbReference type="Proteomes" id="UP000282636"/>
    </source>
</evidence>
<protein>
    <submittedName>
        <fullName evidence="1">Uncharacterized protein</fullName>
    </submittedName>
</protein>
<dbReference type="Proteomes" id="UP000282636">
    <property type="component" value="Unassembled WGS sequence"/>
</dbReference>
<dbReference type="EMBL" id="RBTL01000055">
    <property type="protein sequence ID" value="RMT73170.1"/>
    <property type="molecule type" value="Genomic_DNA"/>
</dbReference>
<comment type="caution">
    <text evidence="1">The sequence shown here is derived from an EMBL/GenBank/DDBJ whole genome shotgun (WGS) entry which is preliminary data.</text>
</comment>
<accession>A0A3M5NL48</accession>
<reference evidence="1 2" key="1">
    <citation type="submission" date="2018-08" db="EMBL/GenBank/DDBJ databases">
        <title>Recombination of ecologically and evolutionarily significant loci maintains genetic cohesion in the Pseudomonas syringae species complex.</title>
        <authorList>
            <person name="Dillon M."/>
            <person name="Thakur S."/>
            <person name="Almeida R.N.D."/>
            <person name="Weir B.S."/>
            <person name="Guttman D.S."/>
        </authorList>
    </citation>
    <scope>NUCLEOTIDE SEQUENCE [LARGE SCALE GENOMIC DNA]</scope>
    <source>
        <strain evidence="1 2">ICMP 3934</strain>
    </source>
</reference>
<organism evidence="1 2">
    <name type="scientific">Pseudomonas syringae pv. theae</name>
    <dbReference type="NCBI Taxonomy" id="103985"/>
    <lineage>
        <taxon>Bacteria</taxon>
        <taxon>Pseudomonadati</taxon>
        <taxon>Pseudomonadota</taxon>
        <taxon>Gammaproteobacteria</taxon>
        <taxon>Pseudomonadales</taxon>
        <taxon>Pseudomonadaceae</taxon>
        <taxon>Pseudomonas</taxon>
        <taxon>Pseudomonas syringae</taxon>
    </lineage>
</organism>
<name>A0A3M5NL48_PSESX</name>
<proteinExistence type="predicted"/>
<sequence length="47" mass="5336">MRSSENAFRDALRYIGAASRRHALTVITAYKRKRFFTAISLTTQSAT</sequence>
<gene>
    <name evidence="1" type="ORF">ALP44_101563</name>
</gene>